<evidence type="ECO:0000313" key="2">
    <source>
        <dbReference type="EMBL" id="MCR6544468.1"/>
    </source>
</evidence>
<name>A0ABT1Y0U8_9FIRM</name>
<gene>
    <name evidence="2" type="ORF">NVS47_02895</name>
</gene>
<sequence>MPKYSFQCKKCGENFSVNVPWEEKEKAVCPQCGSLDKSSDYSSVGLMTGAACPTRKAGGVCPSSGSP</sequence>
<dbReference type="Pfam" id="PF09723">
    <property type="entry name" value="Zn_ribbon_8"/>
    <property type="match status" value="1"/>
</dbReference>
<protein>
    <submittedName>
        <fullName evidence="2">Zinc ribbon domain-containing protein</fullName>
    </submittedName>
</protein>
<dbReference type="RefSeq" id="WP_089609939.1">
    <property type="nucleotide sequence ID" value="NZ_CP022121.1"/>
</dbReference>
<evidence type="ECO:0000259" key="1">
    <source>
        <dbReference type="SMART" id="SM00834"/>
    </source>
</evidence>
<dbReference type="InterPro" id="IPR013429">
    <property type="entry name" value="Regulatory_FmdB_Zinc_ribbon"/>
</dbReference>
<dbReference type="NCBIfam" id="TIGR02605">
    <property type="entry name" value="CxxC_CxxC_SSSS"/>
    <property type="match status" value="1"/>
</dbReference>
<dbReference type="Proteomes" id="UP001524944">
    <property type="component" value="Unassembled WGS sequence"/>
</dbReference>
<evidence type="ECO:0000313" key="3">
    <source>
        <dbReference type="Proteomes" id="UP001524944"/>
    </source>
</evidence>
<accession>A0ABT1Y0U8</accession>
<feature type="domain" description="Putative regulatory protein FmdB zinc ribbon" evidence="1">
    <location>
        <begin position="1"/>
        <end position="40"/>
    </location>
</feature>
<reference evidence="2 3" key="1">
    <citation type="submission" date="2022-08" db="EMBL/GenBank/DDBJ databases">
        <title>Proteogenomics of the novel Dehalobacterium formicoaceticum strain EZ94 highlights a key role of methyltransferases during anaerobic dichloromethane degradation.</title>
        <authorList>
            <person name="Wasmund K."/>
        </authorList>
    </citation>
    <scope>NUCLEOTIDE SEQUENCE [LARGE SCALE GENOMIC DNA]</scope>
    <source>
        <strain evidence="2 3">EZ94</strain>
    </source>
</reference>
<proteinExistence type="predicted"/>
<dbReference type="EMBL" id="JANPWE010000001">
    <property type="protein sequence ID" value="MCR6544468.1"/>
    <property type="molecule type" value="Genomic_DNA"/>
</dbReference>
<keyword evidence="3" id="KW-1185">Reference proteome</keyword>
<dbReference type="SMART" id="SM00834">
    <property type="entry name" value="CxxC_CXXC_SSSS"/>
    <property type="match status" value="1"/>
</dbReference>
<organism evidence="2 3">
    <name type="scientific">Dehalobacterium formicoaceticum</name>
    <dbReference type="NCBI Taxonomy" id="51515"/>
    <lineage>
        <taxon>Bacteria</taxon>
        <taxon>Bacillati</taxon>
        <taxon>Bacillota</taxon>
        <taxon>Clostridia</taxon>
        <taxon>Eubacteriales</taxon>
        <taxon>Peptococcaceae</taxon>
        <taxon>Dehalobacterium</taxon>
    </lineage>
</organism>
<comment type="caution">
    <text evidence="2">The sequence shown here is derived from an EMBL/GenBank/DDBJ whole genome shotgun (WGS) entry which is preliminary data.</text>
</comment>